<organism evidence="1 2">
    <name type="scientific">Secundilactobacillus pentosiphilus</name>
    <dbReference type="NCBI Taxonomy" id="1714682"/>
    <lineage>
        <taxon>Bacteria</taxon>
        <taxon>Bacillati</taxon>
        <taxon>Bacillota</taxon>
        <taxon>Bacilli</taxon>
        <taxon>Lactobacillales</taxon>
        <taxon>Lactobacillaceae</taxon>
        <taxon>Secundilactobacillus</taxon>
    </lineage>
</organism>
<reference evidence="1 2" key="1">
    <citation type="submission" date="2015-11" db="EMBL/GenBank/DDBJ databases">
        <title>Draft genome sequences of new species of the genus Lactobacillus isolated from orchardgrass silage.</title>
        <authorList>
            <person name="Tohno M."/>
            <person name="Tanizawa Y."/>
            <person name="Arita M."/>
        </authorList>
    </citation>
    <scope>NUCLEOTIDE SEQUENCE [LARGE SCALE GENOMIC DNA]</scope>
    <source>
        <strain evidence="1 2">IWT25</strain>
    </source>
</reference>
<evidence type="ECO:0000313" key="2">
    <source>
        <dbReference type="Proteomes" id="UP000198414"/>
    </source>
</evidence>
<name>A0A1Z5J035_9LACO</name>
<dbReference type="AlphaFoldDB" id="A0A1Z5J035"/>
<sequence>MKIKVEKLFNSKLDLRKYLTADIRDEDRESLSYYHDIPDWVIDEVLDCVQIYVNSSAIDKEVELPK</sequence>
<dbReference type="Proteomes" id="UP000198414">
    <property type="component" value="Unassembled WGS sequence"/>
</dbReference>
<gene>
    <name evidence="1" type="ORF">IWT25_02439</name>
</gene>
<accession>A0A1Z5J035</accession>
<dbReference type="RefSeq" id="WP_089121988.1">
    <property type="nucleotide sequence ID" value="NZ_BCMI01000035.1"/>
</dbReference>
<dbReference type="EMBL" id="BCMI01000035">
    <property type="protein sequence ID" value="GAX07091.1"/>
    <property type="molecule type" value="Genomic_DNA"/>
</dbReference>
<evidence type="ECO:0000313" key="1">
    <source>
        <dbReference type="EMBL" id="GAX07091.1"/>
    </source>
</evidence>
<comment type="caution">
    <text evidence="1">The sequence shown here is derived from an EMBL/GenBank/DDBJ whole genome shotgun (WGS) entry which is preliminary data.</text>
</comment>
<proteinExistence type="predicted"/>
<protein>
    <submittedName>
        <fullName evidence="1">Uncharacterized protein</fullName>
    </submittedName>
</protein>